<dbReference type="Proteomes" id="UP001157355">
    <property type="component" value="Unassembled WGS sequence"/>
</dbReference>
<accession>A0AA37WZ64</accession>
<evidence type="ECO:0000313" key="2">
    <source>
        <dbReference type="EMBL" id="GLS86042.1"/>
    </source>
</evidence>
<organism evidence="2 3">
    <name type="scientific">Cypionkella aquatica</name>
    <dbReference type="NCBI Taxonomy" id="1756042"/>
    <lineage>
        <taxon>Bacteria</taxon>
        <taxon>Pseudomonadati</taxon>
        <taxon>Pseudomonadota</taxon>
        <taxon>Alphaproteobacteria</taxon>
        <taxon>Rhodobacterales</taxon>
        <taxon>Paracoccaceae</taxon>
        <taxon>Cypionkella</taxon>
    </lineage>
</organism>
<dbReference type="Pfam" id="PF12385">
    <property type="entry name" value="Peptidase_C70"/>
    <property type="match status" value="1"/>
</dbReference>
<keyword evidence="3" id="KW-1185">Reference proteome</keyword>
<dbReference type="InterPro" id="IPR022118">
    <property type="entry name" value="Peptidase_C70_AvrRpt2"/>
</dbReference>
<dbReference type="Gene3D" id="1.10.101.10">
    <property type="entry name" value="PGBD-like superfamily/PGBD"/>
    <property type="match status" value="1"/>
</dbReference>
<proteinExistence type="predicted"/>
<evidence type="ECO:0000313" key="3">
    <source>
        <dbReference type="Proteomes" id="UP001157355"/>
    </source>
</evidence>
<evidence type="ECO:0000259" key="1">
    <source>
        <dbReference type="Pfam" id="PF01471"/>
    </source>
</evidence>
<dbReference type="Pfam" id="PF01471">
    <property type="entry name" value="PG_binding_1"/>
    <property type="match status" value="1"/>
</dbReference>
<dbReference type="AlphaFoldDB" id="A0AA37WZ64"/>
<reference evidence="2 3" key="1">
    <citation type="journal article" date="2014" name="Int. J. Syst. Evol. Microbiol.">
        <title>Complete genome sequence of Corynebacterium casei LMG S-19264T (=DSM 44701T), isolated from a smear-ripened cheese.</title>
        <authorList>
            <consortium name="US DOE Joint Genome Institute (JGI-PGF)"/>
            <person name="Walter F."/>
            <person name="Albersmeier A."/>
            <person name="Kalinowski J."/>
            <person name="Ruckert C."/>
        </authorList>
    </citation>
    <scope>NUCLEOTIDE SEQUENCE [LARGE SCALE GENOMIC DNA]</scope>
    <source>
        <strain evidence="2 3">NBRC 111766</strain>
    </source>
</reference>
<comment type="caution">
    <text evidence="2">The sequence shown here is derived from an EMBL/GenBank/DDBJ whole genome shotgun (WGS) entry which is preliminary data.</text>
</comment>
<dbReference type="RefSeq" id="WP_284324249.1">
    <property type="nucleotide sequence ID" value="NZ_BSPP01000004.1"/>
</dbReference>
<protein>
    <recommendedName>
        <fullName evidence="1">Peptidoglycan binding-like domain-containing protein</fullName>
    </recommendedName>
</protein>
<dbReference type="InterPro" id="IPR002477">
    <property type="entry name" value="Peptidoglycan-bd-like"/>
</dbReference>
<sequence>MITLRIHSHDPHVIFLQRLLNNALVNDRTIAVLDEDGAFGRLTDTALRRFQSTYTGPVGRLVSDGVAGPLTWRALGLTTELVHPLPVIGQNTGMTCWVVSGGLASGRMTSAIPGQAQFDPVTPDGNGGGLHPGMSNLELYAQSLGMRLVRQPPTEIEGLEPYLRRGPLIMCGKWLSGGAHAVVISGYYAGATAFARMIRVNNSLPVGRGALEVTDYPNMCLGGNYINAFALIVR</sequence>
<dbReference type="InterPro" id="IPR036366">
    <property type="entry name" value="PGBDSf"/>
</dbReference>
<dbReference type="SUPFAM" id="SSF47090">
    <property type="entry name" value="PGBD-like"/>
    <property type="match status" value="1"/>
</dbReference>
<feature type="domain" description="Peptidoglycan binding-like" evidence="1">
    <location>
        <begin position="11"/>
        <end position="75"/>
    </location>
</feature>
<dbReference type="EMBL" id="BSPP01000004">
    <property type="protein sequence ID" value="GLS86042.1"/>
    <property type="molecule type" value="Genomic_DNA"/>
</dbReference>
<dbReference type="InterPro" id="IPR036365">
    <property type="entry name" value="PGBD-like_sf"/>
</dbReference>
<gene>
    <name evidence="2" type="ORF">GCM10010873_10160</name>
</gene>
<name>A0AA37WZ64_9RHOB</name>